<gene>
    <name evidence="2" type="ORF">ILUMI_22270</name>
</gene>
<reference evidence="2" key="1">
    <citation type="submission" date="2019-08" db="EMBL/GenBank/DDBJ databases">
        <title>The genome of the North American firefly Photinus pyralis.</title>
        <authorList>
            <consortium name="Photinus pyralis genome working group"/>
            <person name="Fallon T.R."/>
            <person name="Sander Lower S.E."/>
            <person name="Weng J.-K."/>
        </authorList>
    </citation>
    <scope>NUCLEOTIDE SEQUENCE</scope>
    <source>
        <strain evidence="2">TRF0915ILg1</strain>
        <tissue evidence="2">Whole body</tissue>
    </source>
</reference>
<protein>
    <submittedName>
        <fullName evidence="2">Uncharacterized protein</fullName>
    </submittedName>
</protein>
<name>A0A8K0CHE2_IGNLU</name>
<dbReference type="Proteomes" id="UP000801492">
    <property type="component" value="Unassembled WGS sequence"/>
</dbReference>
<dbReference type="EMBL" id="VTPC01090256">
    <property type="protein sequence ID" value="KAF2883885.1"/>
    <property type="molecule type" value="Genomic_DNA"/>
</dbReference>
<keyword evidence="3" id="KW-1185">Reference proteome</keyword>
<accession>A0A8K0CHE2</accession>
<evidence type="ECO:0000313" key="2">
    <source>
        <dbReference type="EMBL" id="KAF2883885.1"/>
    </source>
</evidence>
<feature type="compositionally biased region" description="Polar residues" evidence="1">
    <location>
        <begin position="118"/>
        <end position="131"/>
    </location>
</feature>
<dbReference type="AlphaFoldDB" id="A0A8K0CHE2"/>
<sequence length="155" mass="18015">MHMVVTEKSRPPVPSSCPEPFLLIQRQKRRHEFQMKEEQLIRTTETELKHIREFMNVYSLAGTIQNTLKRPSQPQRVILQEIQNLPNGESFNENSIRIHYMTQHSQLPIHVFTRLDSRSSSPGLVDQSQGNIAAEDANNEVENELEDTKKRKLKA</sequence>
<evidence type="ECO:0000256" key="1">
    <source>
        <dbReference type="SAM" id="MobiDB-lite"/>
    </source>
</evidence>
<organism evidence="2 3">
    <name type="scientific">Ignelater luminosus</name>
    <name type="common">Cucubano</name>
    <name type="synonym">Pyrophorus luminosus</name>
    <dbReference type="NCBI Taxonomy" id="2038154"/>
    <lineage>
        <taxon>Eukaryota</taxon>
        <taxon>Metazoa</taxon>
        <taxon>Ecdysozoa</taxon>
        <taxon>Arthropoda</taxon>
        <taxon>Hexapoda</taxon>
        <taxon>Insecta</taxon>
        <taxon>Pterygota</taxon>
        <taxon>Neoptera</taxon>
        <taxon>Endopterygota</taxon>
        <taxon>Coleoptera</taxon>
        <taxon>Polyphaga</taxon>
        <taxon>Elateriformia</taxon>
        <taxon>Elateroidea</taxon>
        <taxon>Elateridae</taxon>
        <taxon>Agrypninae</taxon>
        <taxon>Pyrophorini</taxon>
        <taxon>Ignelater</taxon>
    </lineage>
</organism>
<comment type="caution">
    <text evidence="2">The sequence shown here is derived from an EMBL/GenBank/DDBJ whole genome shotgun (WGS) entry which is preliminary data.</text>
</comment>
<evidence type="ECO:0000313" key="3">
    <source>
        <dbReference type="Proteomes" id="UP000801492"/>
    </source>
</evidence>
<proteinExistence type="predicted"/>
<feature type="region of interest" description="Disordered" evidence="1">
    <location>
        <begin position="118"/>
        <end position="155"/>
    </location>
</feature>